<accession>G0MA90</accession>
<name>G0MA90_CAEBE</name>
<protein>
    <recommendedName>
        <fullName evidence="3">DUF38 domain-containing protein</fullName>
    </recommendedName>
</protein>
<sequence>MAEPDSPIPPLFKLSLTALIEHVKNKRLKLSTDQIPPSIHNILWETSTVLDLIINTCHPLTREWYSNHVIRPPVISVKFPLIGGCKVLIDLENRERLEWDLISTELISIRHGPVVTIRTGNQFLSTVIHQPETEFISSLHHYERSKFEVINWICKAFRCEINELEVGDGSEVNLKWPKFFLADTLKIQGAYDCQNVLVELMRRRQKRNLRTTLEYFEFQNPIPKQLLQSIDFKDACLNLANLNVGKLIEVFQELSQRPWDSIKAKTVDLTTEDLETIRHRLELDNFLELPLRSRRRRVLGVFSTTFDGFSPFADNFSETLFSSRGEKMIEFKFIETKPGVYNRIAMIVF</sequence>
<reference evidence="2" key="1">
    <citation type="submission" date="2011-07" db="EMBL/GenBank/DDBJ databases">
        <authorList>
            <consortium name="Caenorhabditis brenneri Sequencing and Analysis Consortium"/>
            <person name="Wilson R.K."/>
        </authorList>
    </citation>
    <scope>NUCLEOTIDE SEQUENCE [LARGE SCALE GENOMIC DNA]</scope>
    <source>
        <strain evidence="2">PB2801</strain>
    </source>
</reference>
<dbReference type="InParanoid" id="G0MA90"/>
<evidence type="ECO:0000313" key="1">
    <source>
        <dbReference type="EMBL" id="EGT31077.1"/>
    </source>
</evidence>
<dbReference type="AlphaFoldDB" id="G0MA90"/>
<evidence type="ECO:0000313" key="2">
    <source>
        <dbReference type="Proteomes" id="UP000008068"/>
    </source>
</evidence>
<dbReference type="Proteomes" id="UP000008068">
    <property type="component" value="Unassembled WGS sequence"/>
</dbReference>
<gene>
    <name evidence="1" type="ORF">CAEBREN_02978</name>
</gene>
<evidence type="ECO:0008006" key="3">
    <source>
        <dbReference type="Google" id="ProtNLM"/>
    </source>
</evidence>
<dbReference type="EMBL" id="GL379787">
    <property type="protein sequence ID" value="EGT31077.1"/>
    <property type="molecule type" value="Genomic_DNA"/>
</dbReference>
<proteinExistence type="predicted"/>
<keyword evidence="2" id="KW-1185">Reference proteome</keyword>
<dbReference type="OrthoDB" id="5886022at2759"/>
<dbReference type="HOGENOM" id="CLU_068325_0_0_1"/>
<organism evidence="2">
    <name type="scientific">Caenorhabditis brenneri</name>
    <name type="common">Nematode worm</name>
    <dbReference type="NCBI Taxonomy" id="135651"/>
    <lineage>
        <taxon>Eukaryota</taxon>
        <taxon>Metazoa</taxon>
        <taxon>Ecdysozoa</taxon>
        <taxon>Nematoda</taxon>
        <taxon>Chromadorea</taxon>
        <taxon>Rhabditida</taxon>
        <taxon>Rhabditina</taxon>
        <taxon>Rhabditomorpha</taxon>
        <taxon>Rhabditoidea</taxon>
        <taxon>Rhabditidae</taxon>
        <taxon>Peloderinae</taxon>
        <taxon>Caenorhabditis</taxon>
    </lineage>
</organism>